<keyword evidence="1" id="KW-0812">Transmembrane</keyword>
<evidence type="ECO:0000313" key="3">
    <source>
        <dbReference type="Proteomes" id="UP000886724"/>
    </source>
</evidence>
<feature type="transmembrane region" description="Helical" evidence="1">
    <location>
        <begin position="68"/>
        <end position="85"/>
    </location>
</feature>
<evidence type="ECO:0008006" key="4">
    <source>
        <dbReference type="Google" id="ProtNLM"/>
    </source>
</evidence>
<feature type="transmembrane region" description="Helical" evidence="1">
    <location>
        <begin position="97"/>
        <end position="119"/>
    </location>
</feature>
<sequence>MKTKELVTIAVLAALLYIVQVAFSFLPNIELVSLLILVYTLVFDKMTLKIIAVFIILEGVQWGFGLWWWSYIYVWPILYFVVRWLKKFIRIDDSISWAVVLGFYGLFFGMLFSLAYILISPSYAFTYWVSGILFDVIHCIGNFCLCLIAYKPLYAILKRFR</sequence>
<name>A0A9D1XLD8_9FIRM</name>
<proteinExistence type="predicted"/>
<dbReference type="Proteomes" id="UP000886724">
    <property type="component" value="Unassembled WGS sequence"/>
</dbReference>
<keyword evidence="1" id="KW-1133">Transmembrane helix</keyword>
<feature type="transmembrane region" description="Helical" evidence="1">
    <location>
        <begin position="33"/>
        <end position="56"/>
    </location>
</feature>
<comment type="caution">
    <text evidence="2">The sequence shown here is derived from an EMBL/GenBank/DDBJ whole genome shotgun (WGS) entry which is preliminary data.</text>
</comment>
<protein>
    <recommendedName>
        <fullName evidence="4">ECF transporter S component</fullName>
    </recommendedName>
</protein>
<evidence type="ECO:0000256" key="1">
    <source>
        <dbReference type="SAM" id="Phobius"/>
    </source>
</evidence>
<dbReference type="EMBL" id="DXET01000140">
    <property type="protein sequence ID" value="HIX81587.1"/>
    <property type="molecule type" value="Genomic_DNA"/>
</dbReference>
<keyword evidence="1" id="KW-0472">Membrane</keyword>
<dbReference type="AlphaFoldDB" id="A0A9D1XLD8"/>
<reference evidence="2" key="1">
    <citation type="journal article" date="2021" name="PeerJ">
        <title>Extensive microbial diversity within the chicken gut microbiome revealed by metagenomics and culture.</title>
        <authorList>
            <person name="Gilroy R."/>
            <person name="Ravi A."/>
            <person name="Getino M."/>
            <person name="Pursley I."/>
            <person name="Horton D.L."/>
            <person name="Alikhan N.F."/>
            <person name="Baker D."/>
            <person name="Gharbi K."/>
            <person name="Hall N."/>
            <person name="Watson M."/>
            <person name="Adriaenssens E.M."/>
            <person name="Foster-Nyarko E."/>
            <person name="Jarju S."/>
            <person name="Secka A."/>
            <person name="Antonio M."/>
            <person name="Oren A."/>
            <person name="Chaudhuri R.R."/>
            <person name="La Ragione R."/>
            <person name="Hildebrand F."/>
            <person name="Pallen M.J."/>
        </authorList>
    </citation>
    <scope>NUCLEOTIDE SEQUENCE</scope>
    <source>
        <strain evidence="2">ChiGjej1B1-14440</strain>
    </source>
</reference>
<gene>
    <name evidence="2" type="ORF">H9980_06410</name>
</gene>
<feature type="transmembrane region" description="Helical" evidence="1">
    <location>
        <begin position="125"/>
        <end position="150"/>
    </location>
</feature>
<reference evidence="2" key="2">
    <citation type="submission" date="2021-04" db="EMBL/GenBank/DDBJ databases">
        <authorList>
            <person name="Gilroy R."/>
        </authorList>
    </citation>
    <scope>NUCLEOTIDE SEQUENCE</scope>
    <source>
        <strain evidence="2">ChiGjej1B1-14440</strain>
    </source>
</reference>
<accession>A0A9D1XLD8</accession>
<evidence type="ECO:0000313" key="2">
    <source>
        <dbReference type="EMBL" id="HIX81587.1"/>
    </source>
</evidence>
<organism evidence="2 3">
    <name type="scientific">Candidatus Erysipelatoclostridium merdavium</name>
    <dbReference type="NCBI Taxonomy" id="2838566"/>
    <lineage>
        <taxon>Bacteria</taxon>
        <taxon>Bacillati</taxon>
        <taxon>Bacillota</taxon>
        <taxon>Erysipelotrichia</taxon>
        <taxon>Erysipelotrichales</taxon>
        <taxon>Erysipelotrichales incertae sedis</taxon>
    </lineage>
</organism>
<feature type="transmembrane region" description="Helical" evidence="1">
    <location>
        <begin position="6"/>
        <end position="26"/>
    </location>
</feature>